<accession>L7JVL1</accession>
<dbReference type="EMBL" id="JH993994">
    <property type="protein sequence ID" value="ELQ75081.1"/>
    <property type="molecule type" value="Genomic_DNA"/>
</dbReference>
<dbReference type="OMA" id="DRAQHTG"/>
<name>L7JVL1_TRAHO</name>
<evidence type="ECO:0000313" key="2">
    <source>
        <dbReference type="Proteomes" id="UP000011185"/>
    </source>
</evidence>
<dbReference type="HOGENOM" id="CLU_915827_0_0_1"/>
<dbReference type="Gene3D" id="3.40.220.10">
    <property type="entry name" value="Leucine Aminopeptidase, subunit E, domain 1"/>
    <property type="match status" value="1"/>
</dbReference>
<keyword evidence="2" id="KW-1185">Reference proteome</keyword>
<dbReference type="Proteomes" id="UP000011185">
    <property type="component" value="Unassembled WGS sequence"/>
</dbReference>
<dbReference type="STRING" id="72359.L7JVL1"/>
<dbReference type="VEuPathDB" id="MicrosporidiaDB:THOM_1977"/>
<protein>
    <submittedName>
        <fullName evidence="1">Uncharacterized protein</fullName>
    </submittedName>
</protein>
<gene>
    <name evidence="1" type="ORF">THOM_1977</name>
</gene>
<evidence type="ECO:0000313" key="1">
    <source>
        <dbReference type="EMBL" id="ELQ75081.1"/>
    </source>
</evidence>
<dbReference type="AlphaFoldDB" id="L7JVL1"/>
<sequence length="304" mass="34364">MRTNPADEKNKFFEAACRDEYNYYVKNMHTKPTSEAISFPSGWFGPKSTRKPSISYANDSVYEMFCLMSQGKRVAANTAANGKCIGGGFTTMWKYRKGKGSQEEGVMALLSGHLTSLLQFAQRDSKGRLLRIDNDSNQGRFNYIKNTLARNIILSKNLHTRIRMDLLDDYKRDRRGCKFFADYVAYRYSLDKSVLSHDTSYTIDIYSIAALDRRGLSRSITITRYNQLGTDTYDQISTMLKSAKSRNIYSVVITVPGSGVFSNIGYNSNAKKDTTYLDTVEEAVIAAIEKHGYGLEEIIICGLR</sequence>
<dbReference type="InterPro" id="IPR043472">
    <property type="entry name" value="Macro_dom-like"/>
</dbReference>
<dbReference type="OrthoDB" id="2195805at2759"/>
<dbReference type="InParanoid" id="L7JVL1"/>
<reference evidence="1 2" key="1">
    <citation type="journal article" date="2012" name="PLoS Pathog.">
        <title>The genome of the obligate intracellular parasite Trachipleistophora hominis: new insights into microsporidian genome dynamics and reductive evolution.</title>
        <authorList>
            <person name="Heinz E."/>
            <person name="Williams T.A."/>
            <person name="Nakjang S."/>
            <person name="Noel C.J."/>
            <person name="Swan D.C."/>
            <person name="Goldberg A.V."/>
            <person name="Harris S.R."/>
            <person name="Weinmaier T."/>
            <person name="Markert S."/>
            <person name="Becher D."/>
            <person name="Bernhardt J."/>
            <person name="Dagan T."/>
            <person name="Hacker C."/>
            <person name="Lucocq J.M."/>
            <person name="Schweder T."/>
            <person name="Rattei T."/>
            <person name="Hall N."/>
            <person name="Hirt R.P."/>
            <person name="Embley T.M."/>
        </authorList>
    </citation>
    <scope>NUCLEOTIDE SEQUENCE [LARGE SCALE GENOMIC DNA]</scope>
</reference>
<proteinExistence type="predicted"/>
<organism evidence="1 2">
    <name type="scientific">Trachipleistophora hominis</name>
    <name type="common">Microsporidian parasite</name>
    <dbReference type="NCBI Taxonomy" id="72359"/>
    <lineage>
        <taxon>Eukaryota</taxon>
        <taxon>Fungi</taxon>
        <taxon>Fungi incertae sedis</taxon>
        <taxon>Microsporidia</taxon>
        <taxon>Pleistophoridae</taxon>
        <taxon>Trachipleistophora</taxon>
    </lineage>
</organism>